<gene>
    <name evidence="1" type="ORF">PBY51_021523</name>
</gene>
<evidence type="ECO:0000313" key="2">
    <source>
        <dbReference type="Proteomes" id="UP001346869"/>
    </source>
</evidence>
<protein>
    <submittedName>
        <fullName evidence="1">Uncharacterized protein</fullName>
    </submittedName>
</protein>
<sequence length="70" mass="6650">MASDTVTGGVTLSDPNTVCESAAEGSSCQGGLVGERPKRQLCQAKGPGGAPVAAGKGGAASCGAAGWWGD</sequence>
<name>A0AAN7XGX2_ELEMC</name>
<proteinExistence type="predicted"/>
<evidence type="ECO:0000313" key="1">
    <source>
        <dbReference type="EMBL" id="KAK5860014.1"/>
    </source>
</evidence>
<dbReference type="Proteomes" id="UP001346869">
    <property type="component" value="Unassembled WGS sequence"/>
</dbReference>
<reference evidence="1 2" key="1">
    <citation type="journal article" date="2023" name="Genes (Basel)">
        <title>Chromosome-Level Genome Assembly and Circadian Gene Repertoire of the Patagonia Blennie Eleginops maclovinus-The Closest Ancestral Proxy of Antarctic Cryonotothenioids.</title>
        <authorList>
            <person name="Cheng C.C."/>
            <person name="Rivera-Colon A.G."/>
            <person name="Minhas B.F."/>
            <person name="Wilson L."/>
            <person name="Rayamajhi N."/>
            <person name="Vargas-Chacoff L."/>
            <person name="Catchen J.M."/>
        </authorList>
    </citation>
    <scope>NUCLEOTIDE SEQUENCE [LARGE SCALE GENOMIC DNA]</scope>
    <source>
        <strain evidence="1">JMC-PN-2008</strain>
    </source>
</reference>
<organism evidence="1 2">
    <name type="scientific">Eleginops maclovinus</name>
    <name type="common">Patagonian blennie</name>
    <name type="synonym">Eleginus maclovinus</name>
    <dbReference type="NCBI Taxonomy" id="56733"/>
    <lineage>
        <taxon>Eukaryota</taxon>
        <taxon>Metazoa</taxon>
        <taxon>Chordata</taxon>
        <taxon>Craniata</taxon>
        <taxon>Vertebrata</taxon>
        <taxon>Euteleostomi</taxon>
        <taxon>Actinopterygii</taxon>
        <taxon>Neopterygii</taxon>
        <taxon>Teleostei</taxon>
        <taxon>Neoteleostei</taxon>
        <taxon>Acanthomorphata</taxon>
        <taxon>Eupercaria</taxon>
        <taxon>Perciformes</taxon>
        <taxon>Notothenioidei</taxon>
        <taxon>Eleginopidae</taxon>
        <taxon>Eleginops</taxon>
    </lineage>
</organism>
<dbReference type="EMBL" id="JAUZQC010000014">
    <property type="protein sequence ID" value="KAK5860014.1"/>
    <property type="molecule type" value="Genomic_DNA"/>
</dbReference>
<keyword evidence="2" id="KW-1185">Reference proteome</keyword>
<reference evidence="1 2" key="2">
    <citation type="journal article" date="2023" name="Mol. Biol. Evol.">
        <title>Genomics of Secondarily Temperate Adaptation in the Only Non-Antarctic Icefish.</title>
        <authorList>
            <person name="Rivera-Colon A.G."/>
            <person name="Rayamajhi N."/>
            <person name="Minhas B.F."/>
            <person name="Madrigal G."/>
            <person name="Bilyk K.T."/>
            <person name="Yoon V."/>
            <person name="Hune M."/>
            <person name="Gregory S."/>
            <person name="Cheng C.H.C."/>
            <person name="Catchen J.M."/>
        </authorList>
    </citation>
    <scope>NUCLEOTIDE SEQUENCE [LARGE SCALE GENOMIC DNA]</scope>
    <source>
        <strain evidence="1">JMC-PN-2008</strain>
    </source>
</reference>
<accession>A0AAN7XGX2</accession>
<comment type="caution">
    <text evidence="1">The sequence shown here is derived from an EMBL/GenBank/DDBJ whole genome shotgun (WGS) entry which is preliminary data.</text>
</comment>
<dbReference type="AlphaFoldDB" id="A0AAN7XGX2"/>